<dbReference type="EMBL" id="BPLR01021023">
    <property type="protein sequence ID" value="GIX85027.1"/>
    <property type="molecule type" value="Genomic_DNA"/>
</dbReference>
<dbReference type="AlphaFoldDB" id="A0AAV4NJP0"/>
<evidence type="ECO:0000313" key="1">
    <source>
        <dbReference type="EMBL" id="GIX85027.1"/>
    </source>
</evidence>
<evidence type="ECO:0000313" key="2">
    <source>
        <dbReference type="Proteomes" id="UP001054945"/>
    </source>
</evidence>
<dbReference type="Proteomes" id="UP001054945">
    <property type="component" value="Unassembled WGS sequence"/>
</dbReference>
<name>A0AAV4NJP0_CAEEX</name>
<organism evidence="1 2">
    <name type="scientific">Caerostris extrusa</name>
    <name type="common">Bark spider</name>
    <name type="synonym">Caerostris bankana</name>
    <dbReference type="NCBI Taxonomy" id="172846"/>
    <lineage>
        <taxon>Eukaryota</taxon>
        <taxon>Metazoa</taxon>
        <taxon>Ecdysozoa</taxon>
        <taxon>Arthropoda</taxon>
        <taxon>Chelicerata</taxon>
        <taxon>Arachnida</taxon>
        <taxon>Araneae</taxon>
        <taxon>Araneomorphae</taxon>
        <taxon>Entelegynae</taxon>
        <taxon>Araneoidea</taxon>
        <taxon>Araneidae</taxon>
        <taxon>Caerostris</taxon>
    </lineage>
</organism>
<sequence length="116" mass="12797">MVLLNACRNGTSVLFTTGLSSKSLEQKVNQLTRKVLDAAIILGSNRTLSCLPLSYRDHEAGQMVSVGDEFVLEGSVFYPASIFLYRWAFSDGTHLATRSSNSKSRVCTEALECWND</sequence>
<protein>
    <submittedName>
        <fullName evidence="1">Uncharacterized protein</fullName>
    </submittedName>
</protein>
<accession>A0AAV4NJP0</accession>
<reference evidence="1 2" key="1">
    <citation type="submission" date="2021-06" db="EMBL/GenBank/DDBJ databases">
        <title>Caerostris extrusa draft genome.</title>
        <authorList>
            <person name="Kono N."/>
            <person name="Arakawa K."/>
        </authorList>
    </citation>
    <scope>NUCLEOTIDE SEQUENCE [LARGE SCALE GENOMIC DNA]</scope>
</reference>
<keyword evidence="2" id="KW-1185">Reference proteome</keyword>
<comment type="caution">
    <text evidence="1">The sequence shown here is derived from an EMBL/GenBank/DDBJ whole genome shotgun (WGS) entry which is preliminary data.</text>
</comment>
<gene>
    <name evidence="1" type="primary">AVEN_71617_1</name>
    <name evidence="1" type="ORF">CEXT_258021</name>
</gene>
<proteinExistence type="predicted"/>